<accession>A0A3R7N9S8</accession>
<dbReference type="EMBL" id="MKKU01000223">
    <property type="protein sequence ID" value="RNF18745.1"/>
    <property type="molecule type" value="Genomic_DNA"/>
</dbReference>
<name>A0A3R7N9S8_9TRYP</name>
<dbReference type="AlphaFoldDB" id="A0A3R7N9S8"/>
<comment type="caution">
    <text evidence="3">The sequence shown here is derived from an EMBL/GenBank/DDBJ whole genome shotgun (WGS) entry which is preliminary data.</text>
</comment>
<dbReference type="OrthoDB" id="264567at2759"/>
<evidence type="ECO:0000256" key="1">
    <source>
        <dbReference type="SAM" id="MobiDB-lite"/>
    </source>
</evidence>
<evidence type="ECO:0000313" key="3">
    <source>
        <dbReference type="EMBL" id="RNF18745.1"/>
    </source>
</evidence>
<feature type="compositionally biased region" description="Basic and acidic residues" evidence="1">
    <location>
        <begin position="20"/>
        <end position="32"/>
    </location>
</feature>
<feature type="compositionally biased region" description="Basic and acidic residues" evidence="1">
    <location>
        <begin position="154"/>
        <end position="165"/>
    </location>
</feature>
<proteinExistence type="predicted"/>
<keyword evidence="2" id="KW-0812">Transmembrane</keyword>
<feature type="region of interest" description="Disordered" evidence="1">
    <location>
        <begin position="216"/>
        <end position="236"/>
    </location>
</feature>
<gene>
    <name evidence="3" type="ORF">Tco025E_04487</name>
</gene>
<feature type="transmembrane region" description="Helical" evidence="2">
    <location>
        <begin position="420"/>
        <end position="441"/>
    </location>
</feature>
<feature type="transmembrane region" description="Helical" evidence="2">
    <location>
        <begin position="390"/>
        <end position="414"/>
    </location>
</feature>
<feature type="region of interest" description="Disordered" evidence="1">
    <location>
        <begin position="1"/>
        <end position="51"/>
    </location>
</feature>
<feature type="transmembrane region" description="Helical" evidence="2">
    <location>
        <begin position="546"/>
        <end position="572"/>
    </location>
</feature>
<dbReference type="GeneID" id="40318098"/>
<organism evidence="3 4">
    <name type="scientific">Trypanosoma conorhini</name>
    <dbReference type="NCBI Taxonomy" id="83891"/>
    <lineage>
        <taxon>Eukaryota</taxon>
        <taxon>Discoba</taxon>
        <taxon>Euglenozoa</taxon>
        <taxon>Kinetoplastea</taxon>
        <taxon>Metakinetoplastina</taxon>
        <taxon>Trypanosomatida</taxon>
        <taxon>Trypanosomatidae</taxon>
        <taxon>Trypanosoma</taxon>
    </lineage>
</organism>
<feature type="transmembrane region" description="Helical" evidence="2">
    <location>
        <begin position="453"/>
        <end position="478"/>
    </location>
</feature>
<reference evidence="3 4" key="1">
    <citation type="journal article" date="2018" name="BMC Genomics">
        <title>Genomic comparison of Trypanosoma conorhini and Trypanosoma rangeli to Trypanosoma cruzi strains of high and low virulence.</title>
        <authorList>
            <person name="Bradwell K.R."/>
            <person name="Koparde V.N."/>
            <person name="Matveyev A.V."/>
            <person name="Serrano M.G."/>
            <person name="Alves J.M."/>
            <person name="Parikh H."/>
            <person name="Huang B."/>
            <person name="Lee V."/>
            <person name="Espinosa-Alvarez O."/>
            <person name="Ortiz P.A."/>
            <person name="Costa-Martins A.G."/>
            <person name="Teixeira M.M."/>
            <person name="Buck G.A."/>
        </authorList>
    </citation>
    <scope>NUCLEOTIDE SEQUENCE [LARGE SCALE GENOMIC DNA]</scope>
    <source>
        <strain evidence="3 4">025E</strain>
    </source>
</reference>
<dbReference type="RefSeq" id="XP_029228598.1">
    <property type="nucleotide sequence ID" value="XM_029371397.1"/>
</dbReference>
<keyword evidence="2" id="KW-1133">Transmembrane helix</keyword>
<protein>
    <submittedName>
        <fullName evidence="3">Uncharacterized protein</fullName>
    </submittedName>
</protein>
<evidence type="ECO:0000313" key="4">
    <source>
        <dbReference type="Proteomes" id="UP000284403"/>
    </source>
</evidence>
<sequence length="582" mass="65281">MPRREHTTQERAISGTAADPPREPGRAAHDGANEDGWQTDSRETEGISEEMSGGNLTLQVEDGEGDDVEELVNGAGIRLDEPCSNLPLLRAQELKIIGRSVTFLGETTAEGQRVLLHYEGVVTMITKDTVVLLQVRRYTKEDFAKYQEKLHAAKKAQRSEAEGGRHRGRDRHGSETALEGAEMMQFSAASESNSNGEVPHGVNGVDCNILVHRDSRENAEESEPEPPLTRQNRLLGAGTMGPVPYMTFSRRRIHDVVFGQDPPCSLYSIFQNPSRKFFDMQCLRMFVRRYLVHTSQRNNPRNINLRPFIEWRCNCKGIDAGLLLNTAKQELAYLIKTEREMAKAAERSAISRRNLFSNYEPSHRLFRSTGILFLTRIPAQTFSLAILEMFVALMLLGFSVYSFATAPAVVIYGYVKDYTFTVTLAGVVSLLSSGMTALHSLRMRLPLTFSIYTTLRLVAATLAIALNTMTLVMIAGAVSYSHILGYLYRIAQESTELCGYYSFHNCTGFDTECGVDNPSPLCMQSWCPSNRTQTCSQPITSTLLRIFVPFIVIPMVLVALFLIDHLLHYRLFQTSRLMMSRM</sequence>
<evidence type="ECO:0000256" key="2">
    <source>
        <dbReference type="SAM" id="Phobius"/>
    </source>
</evidence>
<feature type="region of interest" description="Disordered" evidence="1">
    <location>
        <begin position="154"/>
        <end position="173"/>
    </location>
</feature>
<dbReference type="Proteomes" id="UP000284403">
    <property type="component" value="Unassembled WGS sequence"/>
</dbReference>
<keyword evidence="2" id="KW-0472">Membrane</keyword>
<keyword evidence="4" id="KW-1185">Reference proteome</keyword>